<dbReference type="Proteomes" id="UP000029052">
    <property type="component" value="Unassembled WGS sequence"/>
</dbReference>
<keyword evidence="1" id="KW-0175">Coiled coil</keyword>
<evidence type="ECO:0000313" key="4">
    <source>
        <dbReference type="Proteomes" id="UP000029052"/>
    </source>
</evidence>
<dbReference type="EMBL" id="JGZB01000013">
    <property type="protein sequence ID" value="KFI66536.1"/>
    <property type="molecule type" value="Genomic_DNA"/>
</dbReference>
<evidence type="ECO:0000256" key="2">
    <source>
        <dbReference type="SAM" id="MobiDB-lite"/>
    </source>
</evidence>
<feature type="region of interest" description="Disordered" evidence="2">
    <location>
        <begin position="1"/>
        <end position="46"/>
    </location>
</feature>
<keyword evidence="4" id="KW-1185">Reference proteome</keyword>
<proteinExistence type="predicted"/>
<organism evidence="3 4">
    <name type="scientific">Bifidobacterium magnum</name>
    <dbReference type="NCBI Taxonomy" id="1692"/>
    <lineage>
        <taxon>Bacteria</taxon>
        <taxon>Bacillati</taxon>
        <taxon>Actinomycetota</taxon>
        <taxon>Actinomycetes</taxon>
        <taxon>Bifidobacteriales</taxon>
        <taxon>Bifidobacteriaceae</taxon>
        <taxon>Bifidobacterium</taxon>
    </lineage>
</organism>
<feature type="compositionally biased region" description="Basic and acidic residues" evidence="2">
    <location>
        <begin position="128"/>
        <end position="147"/>
    </location>
</feature>
<dbReference type="RefSeq" id="WP_022860316.1">
    <property type="nucleotide sequence ID" value="NZ_JGZB01000013.1"/>
</dbReference>
<name>A0A087B686_9BIFI</name>
<protein>
    <submittedName>
        <fullName evidence="3">Putative phage protein gp5</fullName>
    </submittedName>
</protein>
<dbReference type="STRING" id="1692.BMAGN_1444"/>
<feature type="region of interest" description="Disordered" evidence="2">
    <location>
        <begin position="120"/>
        <end position="179"/>
    </location>
</feature>
<gene>
    <name evidence="3" type="ORF">BMAGN_1444</name>
</gene>
<evidence type="ECO:0000313" key="3">
    <source>
        <dbReference type="EMBL" id="KFI66536.1"/>
    </source>
</evidence>
<comment type="caution">
    <text evidence="3">The sequence shown here is derived from an EMBL/GenBank/DDBJ whole genome shotgun (WGS) entry which is preliminary data.</text>
</comment>
<dbReference type="AlphaFoldDB" id="A0A087B686"/>
<feature type="coiled-coil region" evidence="1">
    <location>
        <begin position="53"/>
        <end position="80"/>
    </location>
</feature>
<feature type="compositionally biased region" description="Basic and acidic residues" evidence="2">
    <location>
        <begin position="159"/>
        <end position="173"/>
    </location>
</feature>
<accession>A0A087B686</accession>
<reference evidence="3 4" key="1">
    <citation type="submission" date="2014-03" db="EMBL/GenBank/DDBJ databases">
        <title>Genomics of Bifidobacteria.</title>
        <authorList>
            <person name="Ventura M."/>
            <person name="Milani C."/>
            <person name="Lugli G.A."/>
        </authorList>
    </citation>
    <scope>NUCLEOTIDE SEQUENCE [LARGE SCALE GENOMIC DNA]</scope>
    <source>
        <strain evidence="3 4">LMG 11591</strain>
    </source>
</reference>
<sequence>MPTENTEPVMESEETPVADMETAPVEEERTSGPDWKALSRKHEDREKSLNAKLGKLQTSFDEQTAELQKARRESAILRAQKTHPALTDEMFEFCTESDPEAIASWAERVVKTFGVGTGMAAAPVVTAEPEKKEPYGDSQHLSEKLARSDNSAGKPADPTSRESAYKRAMERQRQRQVKK</sequence>
<evidence type="ECO:0000256" key="1">
    <source>
        <dbReference type="SAM" id="Coils"/>
    </source>
</evidence>